<dbReference type="SUPFAM" id="SSF53474">
    <property type="entry name" value="alpha/beta-Hydrolases"/>
    <property type="match status" value="1"/>
</dbReference>
<dbReference type="STRING" id="121845.A0A1S3D9G1"/>
<dbReference type="GO" id="GO:0016042">
    <property type="term" value="P:lipid catabolic process"/>
    <property type="evidence" value="ECO:0007669"/>
    <property type="project" value="UniProtKB-KW"/>
</dbReference>
<evidence type="ECO:0000256" key="4">
    <source>
        <dbReference type="ARBA" id="ARBA00023098"/>
    </source>
</evidence>
<dbReference type="Proteomes" id="UP000079169">
    <property type="component" value="Unplaced"/>
</dbReference>
<keyword evidence="2" id="KW-0378">Hydrolase</keyword>
<proteinExistence type="predicted"/>
<dbReference type="AlphaFoldDB" id="A0A1S3D9G1"/>
<dbReference type="Gene3D" id="3.40.50.1820">
    <property type="entry name" value="alpha/beta hydrolase"/>
    <property type="match status" value="1"/>
</dbReference>
<evidence type="ECO:0000313" key="5">
    <source>
        <dbReference type="Proteomes" id="UP000079169"/>
    </source>
</evidence>
<keyword evidence="5" id="KW-1185">Reference proteome</keyword>
<protein>
    <recommendedName>
        <fullName evidence="1">1-alkyl-2-acetylglycerophosphocholine esterase</fullName>
        <ecNumber evidence="1">3.1.1.47</ecNumber>
    </recommendedName>
</protein>
<reference evidence="6" key="1">
    <citation type="submission" date="2025-08" db="UniProtKB">
        <authorList>
            <consortium name="RefSeq"/>
        </authorList>
    </citation>
    <scope>IDENTIFICATION</scope>
</reference>
<sequence length="148" mass="16780">MVSGSLKIPVIWEANVADNTKMPVILFSHGFGASRFICSTLCYELASQGFLVASVEHRDTSACASYYYESEEACAQDKKTWVYHEYMDLSNMGPEHYNVRNKQIKLRRTECINALNVLEEINNGTAHNILPCKLSLSQFKVRVLRVVL</sequence>
<evidence type="ECO:0000256" key="3">
    <source>
        <dbReference type="ARBA" id="ARBA00022963"/>
    </source>
</evidence>
<dbReference type="GeneID" id="103514104"/>
<gene>
    <name evidence="6" type="primary">LOC103514104</name>
</gene>
<evidence type="ECO:0000313" key="6">
    <source>
        <dbReference type="RefSeq" id="XP_008477191.1"/>
    </source>
</evidence>
<accession>A0A1S3D9G1</accession>
<dbReference type="GO" id="GO:0003847">
    <property type="term" value="F:1-alkyl-2-acetylglycerophosphocholine esterase activity"/>
    <property type="evidence" value="ECO:0007669"/>
    <property type="project" value="UniProtKB-EC"/>
</dbReference>
<dbReference type="PANTHER" id="PTHR10272:SF0">
    <property type="entry name" value="PLATELET-ACTIVATING FACTOR ACETYLHYDROLASE"/>
    <property type="match status" value="1"/>
</dbReference>
<evidence type="ECO:0000256" key="2">
    <source>
        <dbReference type="ARBA" id="ARBA00022801"/>
    </source>
</evidence>
<dbReference type="EC" id="3.1.1.47" evidence="1"/>
<dbReference type="InterPro" id="IPR029058">
    <property type="entry name" value="AB_hydrolase_fold"/>
</dbReference>
<dbReference type="KEGG" id="dci:103514104"/>
<dbReference type="Pfam" id="PF03403">
    <property type="entry name" value="PAF-AH_p_II"/>
    <property type="match status" value="1"/>
</dbReference>
<name>A0A1S3D9G1_DIACI</name>
<keyword evidence="3" id="KW-0442">Lipid degradation</keyword>
<organism evidence="5 6">
    <name type="scientific">Diaphorina citri</name>
    <name type="common">Asian citrus psyllid</name>
    <dbReference type="NCBI Taxonomy" id="121845"/>
    <lineage>
        <taxon>Eukaryota</taxon>
        <taxon>Metazoa</taxon>
        <taxon>Ecdysozoa</taxon>
        <taxon>Arthropoda</taxon>
        <taxon>Hexapoda</taxon>
        <taxon>Insecta</taxon>
        <taxon>Pterygota</taxon>
        <taxon>Neoptera</taxon>
        <taxon>Paraneoptera</taxon>
        <taxon>Hemiptera</taxon>
        <taxon>Sternorrhyncha</taxon>
        <taxon>Psylloidea</taxon>
        <taxon>Psyllidae</taxon>
        <taxon>Diaphorininae</taxon>
        <taxon>Diaphorina</taxon>
    </lineage>
</organism>
<evidence type="ECO:0000256" key="1">
    <source>
        <dbReference type="ARBA" id="ARBA00013201"/>
    </source>
</evidence>
<dbReference type="PaxDb" id="121845-A0A1S3D9G1"/>
<keyword evidence="4" id="KW-0443">Lipid metabolism</keyword>
<dbReference type="PANTHER" id="PTHR10272">
    <property type="entry name" value="PLATELET-ACTIVATING FACTOR ACETYLHYDROLASE"/>
    <property type="match status" value="1"/>
</dbReference>
<dbReference type="RefSeq" id="XP_008477191.1">
    <property type="nucleotide sequence ID" value="XM_008478969.1"/>
</dbReference>